<reference evidence="1" key="1">
    <citation type="submission" date="2022-02" db="EMBL/GenBank/DDBJ databases">
        <title>Plant Genome Project.</title>
        <authorList>
            <person name="Zhang R.-G."/>
        </authorList>
    </citation>
    <scope>NUCLEOTIDE SEQUENCE</scope>
    <source>
        <strain evidence="1">AT1</strain>
    </source>
</reference>
<gene>
    <name evidence="1" type="ORF">RHMOL_Rhmol12G0165800</name>
</gene>
<protein>
    <submittedName>
        <fullName evidence="1">Uncharacterized protein</fullName>
    </submittedName>
</protein>
<dbReference type="EMBL" id="CM046399">
    <property type="protein sequence ID" value="KAI8528674.1"/>
    <property type="molecule type" value="Genomic_DNA"/>
</dbReference>
<keyword evidence="2" id="KW-1185">Reference proteome</keyword>
<comment type="caution">
    <text evidence="1">The sequence shown here is derived from an EMBL/GenBank/DDBJ whole genome shotgun (WGS) entry which is preliminary data.</text>
</comment>
<organism evidence="1 2">
    <name type="scientific">Rhododendron molle</name>
    <name type="common">Chinese azalea</name>
    <name type="synonym">Azalea mollis</name>
    <dbReference type="NCBI Taxonomy" id="49168"/>
    <lineage>
        <taxon>Eukaryota</taxon>
        <taxon>Viridiplantae</taxon>
        <taxon>Streptophyta</taxon>
        <taxon>Embryophyta</taxon>
        <taxon>Tracheophyta</taxon>
        <taxon>Spermatophyta</taxon>
        <taxon>Magnoliopsida</taxon>
        <taxon>eudicotyledons</taxon>
        <taxon>Gunneridae</taxon>
        <taxon>Pentapetalae</taxon>
        <taxon>asterids</taxon>
        <taxon>Ericales</taxon>
        <taxon>Ericaceae</taxon>
        <taxon>Ericoideae</taxon>
        <taxon>Rhodoreae</taxon>
        <taxon>Rhododendron</taxon>
    </lineage>
</organism>
<name>A0ACC0LJ59_RHOML</name>
<evidence type="ECO:0000313" key="1">
    <source>
        <dbReference type="EMBL" id="KAI8528674.1"/>
    </source>
</evidence>
<dbReference type="Proteomes" id="UP001062846">
    <property type="component" value="Chromosome 12"/>
</dbReference>
<evidence type="ECO:0000313" key="2">
    <source>
        <dbReference type="Proteomes" id="UP001062846"/>
    </source>
</evidence>
<proteinExistence type="predicted"/>
<accession>A0ACC0LJ59</accession>
<sequence>MSSDDQAKQCQIQQSHSVFHVGLCSTGGSMVILLFCIIIKKLKRSEYAFFWKPKTANYRNIEAFLKNCGSLSPKRYTYSNIKKITNSFGTELGKGSFGSVFKGKLENGCLVAVKVLKGLKGNGDDFINEVATISRTSHVHIVTLLGFCFEGSRRALIYEFMPNGSLDKFIHDGGSLTYRQLGREALYRIAIGIARGLEYLHRGCNTRILHFDIKPHNILLNEDFCPKISDFGLAKLCPQKESIISLLDARGTAGYIAPEVFNRNFGGVSHKSDVYSYGMMVLEMVGGRKNISVEVDRTSEIYFPHWIYKRLELDEELGLHEIMDDEADANSRKMIIVGLWCIQIDPSHRPSMSRVVEMLVGSLESLQIPPKPFLSSPPRAPVDSHHDIVTMHSCFQGKCKISTSHDQKMWSLIPKDFPHVVKSTVLCNKF</sequence>